<evidence type="ECO:0000313" key="2">
    <source>
        <dbReference type="Proteomes" id="UP000316270"/>
    </source>
</evidence>
<dbReference type="EMBL" id="CP042186">
    <property type="protein sequence ID" value="QDS68761.1"/>
    <property type="molecule type" value="Genomic_DNA"/>
</dbReference>
<accession>A0A517KZF0</accession>
<dbReference type="OrthoDB" id="3941140at2759"/>
<dbReference type="Proteomes" id="UP000316270">
    <property type="component" value="Chromosome 2"/>
</dbReference>
<proteinExistence type="predicted"/>
<name>A0A517KZF0_9PEZI</name>
<reference evidence="1 2" key="1">
    <citation type="submission" date="2019-07" db="EMBL/GenBank/DDBJ databases">
        <title>Finished genome of Venturia effusa.</title>
        <authorList>
            <person name="Young C.A."/>
            <person name="Cox M.P."/>
            <person name="Ganley A.R.D."/>
            <person name="David W.J."/>
        </authorList>
    </citation>
    <scope>NUCLEOTIDE SEQUENCE [LARGE SCALE GENOMIC DNA]</scope>
    <source>
        <strain evidence="2">albino</strain>
    </source>
</reference>
<organism evidence="1 2">
    <name type="scientific">Venturia effusa</name>
    <dbReference type="NCBI Taxonomy" id="50376"/>
    <lineage>
        <taxon>Eukaryota</taxon>
        <taxon>Fungi</taxon>
        <taxon>Dikarya</taxon>
        <taxon>Ascomycota</taxon>
        <taxon>Pezizomycotina</taxon>
        <taxon>Dothideomycetes</taxon>
        <taxon>Pleosporomycetidae</taxon>
        <taxon>Venturiales</taxon>
        <taxon>Venturiaceae</taxon>
        <taxon>Venturia</taxon>
    </lineage>
</organism>
<evidence type="ECO:0000313" key="1">
    <source>
        <dbReference type="EMBL" id="QDS68761.1"/>
    </source>
</evidence>
<keyword evidence="2" id="KW-1185">Reference proteome</keyword>
<sequence>MDLAIPWWYHRYRKIANYRDRQDWAPRQHDKMKVSIAWSLLLPLVPPLAYGHTFPSARDYNICGHLYNIIIPNGEIKFTTITAACTGTTKMGLQCLHHESGLGYFKYGEYQCQEHDYCLPTTWKTMLGSDVKADAGCIPLKDPIGMKLSGDADDYACSSGFIVGDDPIYVKSVISTDHAVYLPYMQECTIIQSGTSKHIFSRAPCEQQSVLLQLNAKTTYQACVQMSYKLAAFAIGFTWHLRPPGIQARDLHHSKPLSEMFTIDNSTSTTSKVRFDIVIGDSEL</sequence>
<gene>
    <name evidence="1" type="ORF">FKW77_004960</name>
</gene>
<dbReference type="AlphaFoldDB" id="A0A517KZF0"/>
<protein>
    <submittedName>
        <fullName evidence="1">Uncharacterized protein</fullName>
    </submittedName>
</protein>